<dbReference type="Pfam" id="PF00078">
    <property type="entry name" value="RVT_1"/>
    <property type="match status" value="1"/>
</dbReference>
<dbReference type="SUPFAM" id="SSF56219">
    <property type="entry name" value="DNase I-like"/>
    <property type="match status" value="1"/>
</dbReference>
<sequence length="1113" mass="126536">MLIGKLISNRNFHAPVILEIVSKAWNPSRLIHVRKVDRNIFMFSFEHEADLSLAYKRRPWTIRGAHLNLKMWNPELSWQEIDFSRSSFWVPIHGLPPSWYCKEYIEKIGGVAGQVLEVDLIGEPRIQWQRLFVMWMASYCLTNSEANSRHLGDVLLHASVPTCKEQGTEIVRNCATEVSSFAQLLAHSFSGECQNNQDCPPHTTKEDSISSTSNNPNPLPQELLVPNPTTANTSDPTSSNLKRKEHSESPPIDHKNSKPNSPTTKATFFDPETVTITPQSQLKTYIKEKKAKAESRRIQFDISVDVLEFNFATVAINIRDSVCSWALVGFYSPPYYHKRRKAWINLCALLESFAGPWMCFGDFNTIIDVNEKEGGRSGSSSALNFLRNLMFDFGAVNLGFSGSQFTWCNRRVVLPNLISPAQSAFIPGRWITENQLIVQEILHSFKKRKVKGDFVALKLDLQKAYDRVNWVFLFTVLKKFGFSPQFIGWIMECISTVSFSVLVNGGKTKHFLPSWGLRQGDPLSPYLFILCQEVLSRLIDRQFVNGDIHGVKMNVAGPAFTHVMYADDIMVFSKANSREVQIIDECLETYCEWSGQYKLKAQLLGWRSKALSWAGRATMIRSVAMALPTYTFSLSDVPIAVCEKMDASIRRFWWKPSKEFGRYLAWRAWDEICVPKAIRGLDPWVPWLTDFLPKPKDASVSSDPMLVKNLINFETSSWRFEVLDELFDVESRDAISKIAIPLFPRPDKLTWIVDPKGIFSVKSAHWIITNHTWSILSDPIWKKLWKCKLHECLKILVWRIGSGVLPTNSKVFPRISQGTPYCPLCKTEVEMVPHLFFQCCATKMFWFGSCWGLRVDLLLVLSDFDVVKLVVNPPIVSGVPSVTKQTLLQAACQFALTLEAIWRFRNQVVHQSDLENPLVALKALDYRIMEYVQAASNTPNSICRSEMFWKPPPPGSIKLNVDAAILPNVAKIAVFARDEGGLMIKAWAKVIHSNDLLVAEASAILWAIQIAKMNNMLEIIVESDSKVCVDAITQDLFVCDWTISTICNDVRVLALEFISCIFCWVPREASMVVYTLAKLFPLHNLPVICFPKNLPTPLEEVWFRDFSYISGFG</sequence>
<dbReference type="InterPro" id="IPR044730">
    <property type="entry name" value="RNase_H-like_dom_plant"/>
</dbReference>
<protein>
    <recommendedName>
        <fullName evidence="2">Reverse transcriptase domain-containing protein</fullName>
    </recommendedName>
</protein>
<dbReference type="InterPro" id="IPR002156">
    <property type="entry name" value="RNaseH_domain"/>
</dbReference>
<evidence type="ECO:0000313" key="3">
    <source>
        <dbReference type="EMBL" id="SPC80220.1"/>
    </source>
</evidence>
<dbReference type="InterPro" id="IPR000477">
    <property type="entry name" value="RT_dom"/>
</dbReference>
<feature type="domain" description="Reverse transcriptase" evidence="2">
    <location>
        <begin position="370"/>
        <end position="618"/>
    </location>
</feature>
<dbReference type="Gene3D" id="3.30.420.10">
    <property type="entry name" value="Ribonuclease H-like superfamily/Ribonuclease H"/>
    <property type="match status" value="1"/>
</dbReference>
<dbReference type="InterPro" id="IPR012337">
    <property type="entry name" value="RNaseH-like_sf"/>
</dbReference>
<proteinExistence type="predicted"/>
<reference evidence="3" key="1">
    <citation type="submission" date="2018-02" db="EMBL/GenBank/DDBJ databases">
        <authorList>
            <person name="Cohen D.B."/>
            <person name="Kent A.D."/>
        </authorList>
    </citation>
    <scope>NUCLEOTIDE SEQUENCE</scope>
</reference>
<dbReference type="SUPFAM" id="SSF53098">
    <property type="entry name" value="Ribonuclease H-like"/>
    <property type="match status" value="1"/>
</dbReference>
<dbReference type="GO" id="GO:0004523">
    <property type="term" value="F:RNA-DNA hybrid ribonuclease activity"/>
    <property type="evidence" value="ECO:0007669"/>
    <property type="project" value="InterPro"/>
</dbReference>
<accession>A0A2N9EZP9</accession>
<dbReference type="GO" id="GO:0003676">
    <property type="term" value="F:nucleic acid binding"/>
    <property type="evidence" value="ECO:0007669"/>
    <property type="project" value="InterPro"/>
</dbReference>
<evidence type="ECO:0000256" key="1">
    <source>
        <dbReference type="SAM" id="MobiDB-lite"/>
    </source>
</evidence>
<dbReference type="InterPro" id="IPR026960">
    <property type="entry name" value="RVT-Znf"/>
</dbReference>
<dbReference type="CDD" id="cd01650">
    <property type="entry name" value="RT_nLTR_like"/>
    <property type="match status" value="1"/>
</dbReference>
<dbReference type="PANTHER" id="PTHR33116:SF86">
    <property type="entry name" value="REVERSE TRANSCRIPTASE DOMAIN-CONTAINING PROTEIN"/>
    <property type="match status" value="1"/>
</dbReference>
<feature type="compositionally biased region" description="Polar residues" evidence="1">
    <location>
        <begin position="227"/>
        <end position="240"/>
    </location>
</feature>
<dbReference type="InterPro" id="IPR025558">
    <property type="entry name" value="DUF4283"/>
</dbReference>
<dbReference type="Pfam" id="PF13966">
    <property type="entry name" value="zf-RVT"/>
    <property type="match status" value="1"/>
</dbReference>
<organism evidence="3">
    <name type="scientific">Fagus sylvatica</name>
    <name type="common">Beechnut</name>
    <dbReference type="NCBI Taxonomy" id="28930"/>
    <lineage>
        <taxon>Eukaryota</taxon>
        <taxon>Viridiplantae</taxon>
        <taxon>Streptophyta</taxon>
        <taxon>Embryophyta</taxon>
        <taxon>Tracheophyta</taxon>
        <taxon>Spermatophyta</taxon>
        <taxon>Magnoliopsida</taxon>
        <taxon>eudicotyledons</taxon>
        <taxon>Gunneridae</taxon>
        <taxon>Pentapetalae</taxon>
        <taxon>rosids</taxon>
        <taxon>fabids</taxon>
        <taxon>Fagales</taxon>
        <taxon>Fagaceae</taxon>
        <taxon>Fagus</taxon>
    </lineage>
</organism>
<evidence type="ECO:0000259" key="2">
    <source>
        <dbReference type="PROSITE" id="PS50878"/>
    </source>
</evidence>
<dbReference type="EMBL" id="OIVN01000437">
    <property type="protein sequence ID" value="SPC80220.1"/>
    <property type="molecule type" value="Genomic_DNA"/>
</dbReference>
<dbReference type="InterPro" id="IPR036691">
    <property type="entry name" value="Endo/exonu/phosph_ase_sf"/>
</dbReference>
<dbReference type="PANTHER" id="PTHR33116">
    <property type="entry name" value="REVERSE TRANSCRIPTASE ZINC-BINDING DOMAIN-CONTAINING PROTEIN-RELATED-RELATED"/>
    <property type="match status" value="1"/>
</dbReference>
<dbReference type="AlphaFoldDB" id="A0A2N9EZP9"/>
<dbReference type="Pfam" id="PF14111">
    <property type="entry name" value="DUF4283"/>
    <property type="match status" value="1"/>
</dbReference>
<dbReference type="CDD" id="cd06222">
    <property type="entry name" value="RNase_H_like"/>
    <property type="match status" value="1"/>
</dbReference>
<dbReference type="PROSITE" id="PS50878">
    <property type="entry name" value="RT_POL"/>
    <property type="match status" value="1"/>
</dbReference>
<dbReference type="Gene3D" id="3.60.10.10">
    <property type="entry name" value="Endonuclease/exonuclease/phosphatase"/>
    <property type="match status" value="1"/>
</dbReference>
<dbReference type="Pfam" id="PF13456">
    <property type="entry name" value="RVT_3"/>
    <property type="match status" value="1"/>
</dbReference>
<feature type="region of interest" description="Disordered" evidence="1">
    <location>
        <begin position="193"/>
        <end position="268"/>
    </location>
</feature>
<gene>
    <name evidence="3" type="ORF">FSB_LOCUS8102</name>
</gene>
<feature type="compositionally biased region" description="Basic and acidic residues" evidence="1">
    <location>
        <begin position="245"/>
        <end position="256"/>
    </location>
</feature>
<name>A0A2N9EZP9_FAGSY</name>
<dbReference type="InterPro" id="IPR036397">
    <property type="entry name" value="RNaseH_sf"/>
</dbReference>